<evidence type="ECO:0000256" key="1">
    <source>
        <dbReference type="ARBA" id="ARBA00004141"/>
    </source>
</evidence>
<feature type="compositionally biased region" description="Low complexity" evidence="6">
    <location>
        <begin position="598"/>
        <end position="608"/>
    </location>
</feature>
<feature type="transmembrane region" description="Helical" evidence="7">
    <location>
        <begin position="384"/>
        <end position="406"/>
    </location>
</feature>
<dbReference type="InterPro" id="IPR051584">
    <property type="entry name" value="GPCR-associated_LMBR1"/>
</dbReference>
<feature type="transmembrane region" description="Helical" evidence="7">
    <location>
        <begin position="191"/>
        <end position="212"/>
    </location>
</feature>
<feature type="transmembrane region" description="Helical" evidence="7">
    <location>
        <begin position="117"/>
        <end position="137"/>
    </location>
</feature>
<dbReference type="AlphaFoldDB" id="E4YDH3"/>
<evidence type="ECO:0000256" key="5">
    <source>
        <dbReference type="ARBA" id="ARBA00023136"/>
    </source>
</evidence>
<evidence type="ECO:0000256" key="4">
    <source>
        <dbReference type="ARBA" id="ARBA00022989"/>
    </source>
</evidence>
<feature type="transmembrane region" description="Helical" evidence="7">
    <location>
        <begin position="157"/>
        <end position="179"/>
    </location>
</feature>
<feature type="transmembrane region" description="Helical" evidence="7">
    <location>
        <begin position="34"/>
        <end position="52"/>
    </location>
</feature>
<dbReference type="PANTHER" id="PTHR21355">
    <property type="entry name" value="G-PROTEIN COUPLED RECEPTOR-ASSOCIATED PROTEIN LMBRD2"/>
    <property type="match status" value="1"/>
</dbReference>
<evidence type="ECO:0000256" key="3">
    <source>
        <dbReference type="ARBA" id="ARBA00022692"/>
    </source>
</evidence>
<dbReference type="GO" id="GO:0016020">
    <property type="term" value="C:membrane"/>
    <property type="evidence" value="ECO:0007669"/>
    <property type="project" value="UniProtKB-SubCell"/>
</dbReference>
<organism evidence="8">
    <name type="scientific">Oikopleura dioica</name>
    <name type="common">Tunicate</name>
    <dbReference type="NCBI Taxonomy" id="34765"/>
    <lineage>
        <taxon>Eukaryota</taxon>
        <taxon>Metazoa</taxon>
        <taxon>Chordata</taxon>
        <taxon>Tunicata</taxon>
        <taxon>Appendicularia</taxon>
        <taxon>Copelata</taxon>
        <taxon>Oikopleuridae</taxon>
        <taxon>Oikopleura</taxon>
    </lineage>
</organism>
<dbReference type="Pfam" id="PF04791">
    <property type="entry name" value="LMBR1"/>
    <property type="match status" value="1"/>
</dbReference>
<comment type="subcellular location">
    <subcellularLocation>
        <location evidence="1">Membrane</location>
        <topology evidence="1">Multi-pass membrane protein</topology>
    </subcellularLocation>
</comment>
<feature type="transmembrane region" description="Helical" evidence="7">
    <location>
        <begin position="523"/>
        <end position="542"/>
    </location>
</feature>
<proteinExistence type="inferred from homology"/>
<feature type="region of interest" description="Disordered" evidence="6">
    <location>
        <begin position="622"/>
        <end position="650"/>
    </location>
</feature>
<protein>
    <recommendedName>
        <fullName evidence="9">LMBR1 domain-containing protein 2</fullName>
    </recommendedName>
</protein>
<feature type="transmembrane region" description="Helical" evidence="7">
    <location>
        <begin position="426"/>
        <end position="449"/>
    </location>
</feature>
<gene>
    <name evidence="8" type="ORF">GSOID_T00021507001</name>
</gene>
<dbReference type="EMBL" id="FN654429">
    <property type="protein sequence ID" value="CBY33584.1"/>
    <property type="molecule type" value="Genomic_DNA"/>
</dbReference>
<evidence type="ECO:0000313" key="8">
    <source>
        <dbReference type="EMBL" id="CBY33584.1"/>
    </source>
</evidence>
<evidence type="ECO:0000256" key="2">
    <source>
        <dbReference type="ARBA" id="ARBA00010487"/>
    </source>
</evidence>
<dbReference type="Proteomes" id="UP000011014">
    <property type="component" value="Unassembled WGS sequence"/>
</dbReference>
<sequence length="650" mass="74117">MAVATLAFELAGAFLLAAGMLWKYGNLKKSTPGVVLAVFIAWYFSLCIVTVLPNDVSATFYRQCLSDSQPVSTTAAPLNSTDSPADFPEIPNNDPSSLCIKPVSYVDGTVIPRLYRVVYWTTQLFTWLLIPFLSAYVQAGEFSVLAKAKTALIDNAIYYGIYVLIIIVLLIYALAAGLFQDQGASALKQMAIQAANTWGLFLLVLLLGYGLVELPRSYWHRSSIQHQLEWEYFSLAKVTEDKHEATEELNLILIEVKKASKGVPFGHVLRKHVNTILKKCPPAFQEEVAREEAQNGPNEDLMPSERTLIRLHKKLNKALQRENRTQTQFKLFLQRALYSEDVIKNRLSADRTWKCNYSTDDNTWLPASFKWWWRCIFRSHVMKALSILFALFSAMVIWSECTFSLQNPTLSIFAILVRHWASVKNYFNLELFCFITIAYLCLCAYWTLFQIKLFNIYYIAPNHHTDDYSLLFIGMFLCRLTPPLCLNFLCLIHMDSGVTDGAELVDVAYTDLSGHLSLISDRFFIYFPILIVLLCTGTYFKLGTRCLSSIGFAQFLQSDELTTDLMEEGKAFVNREKRRIERETKKDERNYNERGTTSSSAHNESFSSANWDRVNENYKLYNDSGDDQWDSGEKGSSSSSRPNRSLFDDV</sequence>
<comment type="similarity">
    <text evidence="2">Belongs to the LIMR family.</text>
</comment>
<evidence type="ECO:0000256" key="6">
    <source>
        <dbReference type="SAM" id="MobiDB-lite"/>
    </source>
</evidence>
<feature type="transmembrane region" description="Helical" evidence="7">
    <location>
        <begin position="6"/>
        <end position="22"/>
    </location>
</feature>
<reference evidence="8" key="1">
    <citation type="journal article" date="2010" name="Science">
        <title>Plasticity of animal genome architecture unmasked by rapid evolution of a pelagic tunicate.</title>
        <authorList>
            <person name="Denoeud F."/>
            <person name="Henriet S."/>
            <person name="Mungpakdee S."/>
            <person name="Aury J.M."/>
            <person name="Da Silva C."/>
            <person name="Brinkmann H."/>
            <person name="Mikhaleva J."/>
            <person name="Olsen L.C."/>
            <person name="Jubin C."/>
            <person name="Canestro C."/>
            <person name="Bouquet J.M."/>
            <person name="Danks G."/>
            <person name="Poulain J."/>
            <person name="Campsteijn C."/>
            <person name="Adamski M."/>
            <person name="Cross I."/>
            <person name="Yadetie F."/>
            <person name="Muffato M."/>
            <person name="Louis A."/>
            <person name="Butcher S."/>
            <person name="Tsagkogeorga G."/>
            <person name="Konrad A."/>
            <person name="Singh S."/>
            <person name="Jensen M.F."/>
            <person name="Cong E.H."/>
            <person name="Eikeseth-Otteraa H."/>
            <person name="Noel B."/>
            <person name="Anthouard V."/>
            <person name="Porcel B.M."/>
            <person name="Kachouri-Lafond R."/>
            <person name="Nishino A."/>
            <person name="Ugolini M."/>
            <person name="Chourrout P."/>
            <person name="Nishida H."/>
            <person name="Aasland R."/>
            <person name="Huzurbazar S."/>
            <person name="Westhof E."/>
            <person name="Delsuc F."/>
            <person name="Lehrach H."/>
            <person name="Reinhardt R."/>
            <person name="Weissenbach J."/>
            <person name="Roy S.W."/>
            <person name="Artiguenave F."/>
            <person name="Postlethwait J.H."/>
            <person name="Manak J.R."/>
            <person name="Thompson E.M."/>
            <person name="Jaillon O."/>
            <person name="Du Pasquier L."/>
            <person name="Boudinot P."/>
            <person name="Liberles D.A."/>
            <person name="Volff J.N."/>
            <person name="Philippe H."/>
            <person name="Lenhard B."/>
            <person name="Roest Crollius H."/>
            <person name="Wincker P."/>
            <person name="Chourrout D."/>
        </authorList>
    </citation>
    <scope>NUCLEOTIDE SEQUENCE [LARGE SCALE GENOMIC DNA]</scope>
</reference>
<keyword evidence="5 7" id="KW-0472">Membrane</keyword>
<name>E4YDH3_OIKDI</name>
<accession>E4YDH3</accession>
<evidence type="ECO:0000256" key="7">
    <source>
        <dbReference type="SAM" id="Phobius"/>
    </source>
</evidence>
<feature type="region of interest" description="Disordered" evidence="6">
    <location>
        <begin position="577"/>
        <end position="608"/>
    </location>
</feature>
<feature type="compositionally biased region" description="Basic and acidic residues" evidence="6">
    <location>
        <begin position="577"/>
        <end position="592"/>
    </location>
</feature>
<keyword evidence="3 7" id="KW-0812">Transmembrane</keyword>
<evidence type="ECO:0008006" key="9">
    <source>
        <dbReference type="Google" id="ProtNLM"/>
    </source>
</evidence>
<dbReference type="InterPro" id="IPR006876">
    <property type="entry name" value="LMBR1-like_membr_prot"/>
</dbReference>
<keyword evidence="4 7" id="KW-1133">Transmembrane helix</keyword>
<dbReference type="PANTHER" id="PTHR21355:SF0">
    <property type="entry name" value="G-PROTEIN COUPLED RECEPTOR-ASSOCIATED PROTEIN LMBRD2"/>
    <property type="match status" value="1"/>
</dbReference>
<feature type="transmembrane region" description="Helical" evidence="7">
    <location>
        <begin position="470"/>
        <end position="494"/>
    </location>
</feature>